<evidence type="ECO:0000256" key="3">
    <source>
        <dbReference type="ARBA" id="ARBA00023242"/>
    </source>
</evidence>
<keyword evidence="3" id="KW-0539">Nucleus</keyword>
<accession>A0ABD2N5G9</accession>
<protein>
    <submittedName>
        <fullName evidence="4">Uncharacterized protein</fullName>
    </submittedName>
</protein>
<organism evidence="4 5">
    <name type="scientific">Cryptolaemus montrouzieri</name>
    <dbReference type="NCBI Taxonomy" id="559131"/>
    <lineage>
        <taxon>Eukaryota</taxon>
        <taxon>Metazoa</taxon>
        <taxon>Ecdysozoa</taxon>
        <taxon>Arthropoda</taxon>
        <taxon>Hexapoda</taxon>
        <taxon>Insecta</taxon>
        <taxon>Pterygota</taxon>
        <taxon>Neoptera</taxon>
        <taxon>Endopterygota</taxon>
        <taxon>Coleoptera</taxon>
        <taxon>Polyphaga</taxon>
        <taxon>Cucujiformia</taxon>
        <taxon>Coccinelloidea</taxon>
        <taxon>Coccinellidae</taxon>
        <taxon>Scymninae</taxon>
        <taxon>Scymnini</taxon>
        <taxon>Cryptolaemus</taxon>
    </lineage>
</organism>
<keyword evidence="5" id="KW-1185">Reference proteome</keyword>
<comment type="subcellular location">
    <subcellularLocation>
        <location evidence="1">Nucleus</location>
    </subcellularLocation>
</comment>
<reference evidence="4 5" key="1">
    <citation type="journal article" date="2021" name="BMC Biol.">
        <title>Horizontally acquired antibacterial genes associated with adaptive radiation of ladybird beetles.</title>
        <authorList>
            <person name="Li H.S."/>
            <person name="Tang X.F."/>
            <person name="Huang Y.H."/>
            <person name="Xu Z.Y."/>
            <person name="Chen M.L."/>
            <person name="Du X.Y."/>
            <person name="Qiu B.Y."/>
            <person name="Chen P.T."/>
            <person name="Zhang W."/>
            <person name="Slipinski A."/>
            <person name="Escalona H.E."/>
            <person name="Waterhouse R.M."/>
            <person name="Zwick A."/>
            <person name="Pang H."/>
        </authorList>
    </citation>
    <scope>NUCLEOTIDE SEQUENCE [LARGE SCALE GENOMIC DNA]</scope>
    <source>
        <strain evidence="4">SYSU2018</strain>
    </source>
</reference>
<comment type="similarity">
    <text evidence="2">Belongs to the THOC5 family.</text>
</comment>
<gene>
    <name evidence="4" type="ORF">HHI36_015289</name>
</gene>
<dbReference type="InterPro" id="IPR019163">
    <property type="entry name" value="THO_Thoc5"/>
</dbReference>
<evidence type="ECO:0000256" key="1">
    <source>
        <dbReference type="ARBA" id="ARBA00004123"/>
    </source>
</evidence>
<proteinExistence type="inferred from homology"/>
<evidence type="ECO:0000313" key="4">
    <source>
        <dbReference type="EMBL" id="KAL3273863.1"/>
    </source>
</evidence>
<dbReference type="Pfam" id="PF09766">
    <property type="entry name" value="FmiP_Thoc5"/>
    <property type="match status" value="1"/>
</dbReference>
<dbReference type="GO" id="GO:0005634">
    <property type="term" value="C:nucleus"/>
    <property type="evidence" value="ECO:0007669"/>
    <property type="project" value="UniProtKB-SubCell"/>
</dbReference>
<dbReference type="Proteomes" id="UP001516400">
    <property type="component" value="Unassembled WGS sequence"/>
</dbReference>
<sequence length="80" mass="9319">MSTDEDIEFVSVEEFMKEASQSVTAKFKDMNEDGETKTHELRLARLEYELEQKNLAKLCKTLEEDEKKIALGKKSMVCLW</sequence>
<dbReference type="AlphaFoldDB" id="A0ABD2N5G9"/>
<evidence type="ECO:0000313" key="5">
    <source>
        <dbReference type="Proteomes" id="UP001516400"/>
    </source>
</evidence>
<evidence type="ECO:0000256" key="2">
    <source>
        <dbReference type="ARBA" id="ARBA00008044"/>
    </source>
</evidence>
<dbReference type="EMBL" id="JABFTP020000062">
    <property type="protein sequence ID" value="KAL3273863.1"/>
    <property type="molecule type" value="Genomic_DNA"/>
</dbReference>
<name>A0ABD2N5G9_9CUCU</name>
<comment type="caution">
    <text evidence="4">The sequence shown here is derived from an EMBL/GenBank/DDBJ whole genome shotgun (WGS) entry which is preliminary data.</text>
</comment>